<dbReference type="Gene3D" id="2.30.29.30">
    <property type="entry name" value="Pleckstrin-homology domain (PH domain)/Phosphotyrosine-binding domain (PTB)"/>
    <property type="match status" value="1"/>
</dbReference>
<dbReference type="GO" id="GO:0043130">
    <property type="term" value="F:ubiquitin binding"/>
    <property type="evidence" value="ECO:0007669"/>
    <property type="project" value="UniProtKB-UniRule"/>
</dbReference>
<dbReference type="GO" id="GO:0032266">
    <property type="term" value="F:phosphatidylinositol-3-phosphate binding"/>
    <property type="evidence" value="ECO:0007669"/>
    <property type="project" value="UniProtKB-UniRule"/>
</dbReference>
<dbReference type="PROSITE" id="PS51495">
    <property type="entry name" value="GLUE"/>
    <property type="match status" value="1"/>
</dbReference>
<protein>
    <recommendedName>
        <fullName evidence="2 7">Vacuolar protein-sorting-associated protein 36</fullName>
    </recommendedName>
    <alternativeName>
        <fullName evidence="6 7">ESCRT-II complex subunit VPS36</fullName>
    </alternativeName>
</protein>
<dbReference type="Gene3D" id="6.10.140.260">
    <property type="match status" value="1"/>
</dbReference>
<dbReference type="Pfam" id="PF04157">
    <property type="entry name" value="EAP30"/>
    <property type="match status" value="1"/>
</dbReference>
<evidence type="ECO:0000256" key="4">
    <source>
        <dbReference type="ARBA" id="ARBA00022490"/>
    </source>
</evidence>
<keyword evidence="7" id="KW-0967">Endosome</keyword>
<evidence type="ECO:0000313" key="10">
    <source>
        <dbReference type="Proteomes" id="UP001153636"/>
    </source>
</evidence>
<dbReference type="OrthoDB" id="271448at2759"/>
<keyword evidence="3 7" id="KW-0813">Transport</keyword>
<dbReference type="InterPro" id="IPR036388">
    <property type="entry name" value="WH-like_DNA-bd_sf"/>
</dbReference>
<proteinExistence type="inferred from homology"/>
<dbReference type="InterPro" id="IPR021648">
    <property type="entry name" value="GLUE_dom"/>
</dbReference>
<comment type="subcellular location">
    <subcellularLocation>
        <location evidence="7">Cytoplasm</location>
    </subcellularLocation>
    <subcellularLocation>
        <location evidence="7">Endosome</location>
    </subcellularLocation>
</comment>
<dbReference type="Proteomes" id="UP001153636">
    <property type="component" value="Chromosome 2"/>
</dbReference>
<evidence type="ECO:0000256" key="5">
    <source>
        <dbReference type="ARBA" id="ARBA00022927"/>
    </source>
</evidence>
<dbReference type="EMBL" id="OV651814">
    <property type="protein sequence ID" value="CAH1107141.1"/>
    <property type="molecule type" value="Genomic_DNA"/>
</dbReference>
<dbReference type="PANTHER" id="PTHR13128">
    <property type="entry name" value="VACUOLAR PROTEIN-SORTING-ASSOCIATED PROTEIN 36"/>
    <property type="match status" value="1"/>
</dbReference>
<evidence type="ECO:0000256" key="6">
    <source>
        <dbReference type="ARBA" id="ARBA00030114"/>
    </source>
</evidence>
<dbReference type="SUPFAM" id="SSF46785">
    <property type="entry name" value="Winged helix' DNA-binding domain"/>
    <property type="match status" value="2"/>
</dbReference>
<keyword evidence="4 7" id="KW-0963">Cytoplasm</keyword>
<comment type="function">
    <text evidence="7">Component of the ESCRT-II complex (endosomal sorting complex required for transport II), which is required for multivesicular body (MVB) formation and sorting of endosomal cargo proteins into MVBs.</text>
</comment>
<organism evidence="9 10">
    <name type="scientific">Psylliodes chrysocephalus</name>
    <dbReference type="NCBI Taxonomy" id="3402493"/>
    <lineage>
        <taxon>Eukaryota</taxon>
        <taxon>Metazoa</taxon>
        <taxon>Ecdysozoa</taxon>
        <taxon>Arthropoda</taxon>
        <taxon>Hexapoda</taxon>
        <taxon>Insecta</taxon>
        <taxon>Pterygota</taxon>
        <taxon>Neoptera</taxon>
        <taxon>Endopterygota</taxon>
        <taxon>Coleoptera</taxon>
        <taxon>Polyphaga</taxon>
        <taxon>Cucujiformia</taxon>
        <taxon>Chrysomeloidea</taxon>
        <taxon>Chrysomelidae</taxon>
        <taxon>Galerucinae</taxon>
        <taxon>Alticini</taxon>
        <taxon>Psylliodes</taxon>
    </lineage>
</organism>
<dbReference type="InterPro" id="IPR011993">
    <property type="entry name" value="PH-like_dom_sf"/>
</dbReference>
<dbReference type="InterPro" id="IPR037855">
    <property type="entry name" value="Vps36"/>
</dbReference>
<comment type="similarity">
    <text evidence="1 7">Belongs to the VPS36 family.</text>
</comment>
<dbReference type="InterPro" id="IPR040608">
    <property type="entry name" value="Snf8/Vps36"/>
</dbReference>
<evidence type="ECO:0000256" key="7">
    <source>
        <dbReference type="RuleBase" id="RU367095"/>
    </source>
</evidence>
<feature type="domain" description="GLUE N-terminal" evidence="8">
    <location>
        <begin position="1"/>
        <end position="143"/>
    </location>
</feature>
<dbReference type="Gene3D" id="1.10.10.10">
    <property type="entry name" value="Winged helix-like DNA-binding domain superfamily/Winged helix DNA-binding domain"/>
    <property type="match status" value="2"/>
</dbReference>
<keyword evidence="5 7" id="KW-0653">Protein transport</keyword>
<dbReference type="GO" id="GO:0000814">
    <property type="term" value="C:ESCRT II complex"/>
    <property type="evidence" value="ECO:0007669"/>
    <property type="project" value="UniProtKB-UniRule"/>
</dbReference>
<sequence>MNRIKYTSPLLLDGESTVAVENNVRLYDGDQKTSFEGGELIITTHRILWGRPGQIARGQTCLALHLNLVVFLEEESPSAFSFSRSRKIVLHLAETNDSPNGPQLTSIYNFIKLSFREGYTNNVLSLLNNLMQTRPWEAHIPSPITQIQPDKPNIPTIKQRLGIVGIERSLQQKQKETDDNINMAFQDLSKLMTMAKDMVNISRTISNKIKEKQGDITEDETVRFKSYLLSLGIDDPVTRESYKSDNLYYESLARQICSFLEKHVEEMGGMMALTDVFCWVNRARSLELLSPEDILNACKVMESLCLPVKLYEFSSGVMVLQLSSLDSSSIAEATASLIEDKESLSAEELSQTLGISLTLAKERLLTAERFGKCCRDDSIQGLIFYPNLFLTKDE</sequence>
<dbReference type="AlphaFoldDB" id="A0A9P0CZJ2"/>
<dbReference type="FunFam" id="1.10.10.10:FF:000416">
    <property type="entry name" value="Vacuolar protein-sorting-associated protein 36"/>
    <property type="match status" value="1"/>
</dbReference>
<dbReference type="FunFam" id="1.10.10.10:FF:000170">
    <property type="entry name" value="Vacuolar protein-sorting-associated protein 36"/>
    <property type="match status" value="1"/>
</dbReference>
<dbReference type="Pfam" id="PF11605">
    <property type="entry name" value="Vps36_ESCRT-II"/>
    <property type="match status" value="1"/>
</dbReference>
<evidence type="ECO:0000256" key="3">
    <source>
        <dbReference type="ARBA" id="ARBA00022448"/>
    </source>
</evidence>
<keyword evidence="10" id="KW-1185">Reference proteome</keyword>
<dbReference type="PANTHER" id="PTHR13128:SF12">
    <property type="entry name" value="VACUOLAR PROTEIN-SORTING-ASSOCIATED PROTEIN 36"/>
    <property type="match status" value="1"/>
</dbReference>
<reference evidence="9" key="1">
    <citation type="submission" date="2022-01" db="EMBL/GenBank/DDBJ databases">
        <authorList>
            <person name="King R."/>
        </authorList>
    </citation>
    <scope>NUCLEOTIDE SEQUENCE</scope>
</reference>
<comment type="subunit">
    <text evidence="7">Component of the endosomal sorting complex required for transport II (ESCRT-II).</text>
</comment>
<dbReference type="GO" id="GO:0043328">
    <property type="term" value="P:protein transport to vacuole involved in ubiquitin-dependent protein catabolic process via the multivesicular body sorting pathway"/>
    <property type="evidence" value="ECO:0007669"/>
    <property type="project" value="UniProtKB-UniRule"/>
</dbReference>
<dbReference type="InterPro" id="IPR036390">
    <property type="entry name" value="WH_DNA-bd_sf"/>
</dbReference>
<gene>
    <name evidence="9" type="ORF">PSYICH_LOCUS7419</name>
</gene>
<evidence type="ECO:0000256" key="2">
    <source>
        <dbReference type="ARBA" id="ARBA00017953"/>
    </source>
</evidence>
<accession>A0A9P0CZJ2</accession>
<name>A0A9P0CZJ2_9CUCU</name>
<evidence type="ECO:0000313" key="9">
    <source>
        <dbReference type="EMBL" id="CAH1107141.1"/>
    </source>
</evidence>
<evidence type="ECO:0000259" key="8">
    <source>
        <dbReference type="PROSITE" id="PS51495"/>
    </source>
</evidence>
<dbReference type="GO" id="GO:0031902">
    <property type="term" value="C:late endosome membrane"/>
    <property type="evidence" value="ECO:0007669"/>
    <property type="project" value="UniProtKB-UniRule"/>
</dbReference>
<dbReference type="SUPFAM" id="SSF50729">
    <property type="entry name" value="PH domain-like"/>
    <property type="match status" value="1"/>
</dbReference>
<evidence type="ECO:0000256" key="1">
    <source>
        <dbReference type="ARBA" id="ARBA00009697"/>
    </source>
</evidence>